<name>A0ABY8BTZ6_AFICR</name>
<proteinExistence type="predicted"/>
<reference evidence="1 2" key="1">
    <citation type="submission" date="2022-11" db="EMBL/GenBank/DDBJ databases">
        <authorList>
            <person name="Siebert D."/>
            <person name="Busche T."/>
            <person name="Saydam E."/>
            <person name="Kalinowski J."/>
            <person name="Ruckert C."/>
            <person name="Blombach B."/>
        </authorList>
    </citation>
    <scope>NUCLEOTIDE SEQUENCE [LARGE SCALE GENOMIC DNA]</scope>
    <source>
        <strain evidence="1 2">DSM 1083</strain>
    </source>
</reference>
<evidence type="ECO:0000313" key="2">
    <source>
        <dbReference type="Proteomes" id="UP001213907"/>
    </source>
</evidence>
<dbReference type="RefSeq" id="WP_275247370.1">
    <property type="nucleotide sequence ID" value="NZ_BAABDX010000001.1"/>
</dbReference>
<gene>
    <name evidence="1" type="ORF">AFIC_000230</name>
</gene>
<organism evidence="1 2">
    <name type="scientific">Afipia carboxydohydrogena</name>
    <name type="common">Pseudomonas carboxydohydrogena</name>
    <dbReference type="NCBI Taxonomy" id="290"/>
    <lineage>
        <taxon>Bacteria</taxon>
        <taxon>Pseudomonadati</taxon>
        <taxon>Pseudomonadota</taxon>
        <taxon>Alphaproteobacteria</taxon>
        <taxon>Hyphomicrobiales</taxon>
        <taxon>Nitrobacteraceae</taxon>
        <taxon>Afipia</taxon>
    </lineage>
</organism>
<keyword evidence="2" id="KW-1185">Reference proteome</keyword>
<dbReference type="Pfam" id="PF09998">
    <property type="entry name" value="DUF2239"/>
    <property type="match status" value="1"/>
</dbReference>
<accession>A0ABY8BTZ6</accession>
<evidence type="ECO:0000313" key="1">
    <source>
        <dbReference type="EMBL" id="WEF51782.1"/>
    </source>
</evidence>
<protein>
    <submittedName>
        <fullName evidence="1">DUF2239 family protein</fullName>
    </submittedName>
</protein>
<sequence length="194" mass="21542">MPFAQIIAFDEDRCVASGDIVDVAARVKQILSPQSRILLFDLETSRPVEIDFRGSVADVTMRLKNTLSPEPAPRGPGRPKLGVVAREVTLLPRHWEWLAAQPGGASVTLRKLIEDARRKTAAKDEARERQESVHRFLSAIAGNKPHYEDVLRALYANDGARFHALIADWPTDVRRHVERLASDLFDGASVSATI</sequence>
<dbReference type="Proteomes" id="UP001213907">
    <property type="component" value="Chromosome"/>
</dbReference>
<dbReference type="EMBL" id="CP113162">
    <property type="protein sequence ID" value="WEF51782.1"/>
    <property type="molecule type" value="Genomic_DNA"/>
</dbReference>
<dbReference type="InterPro" id="IPR018715">
    <property type="entry name" value="DUF2239"/>
</dbReference>